<feature type="domain" description="NAD(P)-binding" evidence="1">
    <location>
        <begin position="7"/>
        <end position="197"/>
    </location>
</feature>
<dbReference type="PANTHER" id="PTHR43355:SF2">
    <property type="entry name" value="FLAVIN REDUCTASE (NADPH)"/>
    <property type="match status" value="1"/>
</dbReference>
<dbReference type="InterPro" id="IPR016040">
    <property type="entry name" value="NAD(P)-bd_dom"/>
</dbReference>
<name>A0ABS2Q733_9BACL</name>
<accession>A0ABS2Q733</accession>
<comment type="caution">
    <text evidence="2">The sequence shown here is derived from an EMBL/GenBank/DDBJ whole genome shotgun (WGS) entry which is preliminary data.</text>
</comment>
<evidence type="ECO:0000313" key="3">
    <source>
        <dbReference type="Proteomes" id="UP000823201"/>
    </source>
</evidence>
<evidence type="ECO:0000259" key="1">
    <source>
        <dbReference type="Pfam" id="PF13460"/>
    </source>
</evidence>
<dbReference type="CDD" id="cd05244">
    <property type="entry name" value="BVR-B_like_SDR_a"/>
    <property type="match status" value="1"/>
</dbReference>
<sequence length="211" mass="23286">MNIVVIGGAGKAGTSILTEASTRGHQVTAVIRHPEKLQKEIPFIQKDLFDLQKEDITGFDVVVNAISAPRGNEQLHVEAGRFLIDLLSGMPEKRLLVVGGAGSLYTDETKKQQVMDSKGFPDFIYPTALNQAKNLADLEQTRELNWTFVSPSANFAVGRRTGHYHTGSDILLVNSQGQSYVSYEDYAAALLDEIEQPKHINQRFTVVSELD</sequence>
<evidence type="ECO:0000313" key="2">
    <source>
        <dbReference type="EMBL" id="MBM7657599.1"/>
    </source>
</evidence>
<proteinExistence type="predicted"/>
<dbReference type="Pfam" id="PF13460">
    <property type="entry name" value="NAD_binding_10"/>
    <property type="match status" value="1"/>
</dbReference>
<dbReference type="SUPFAM" id="SSF51735">
    <property type="entry name" value="NAD(P)-binding Rossmann-fold domains"/>
    <property type="match status" value="1"/>
</dbReference>
<keyword evidence="3" id="KW-1185">Reference proteome</keyword>
<dbReference type="RefSeq" id="WP_205005937.1">
    <property type="nucleotide sequence ID" value="NZ_CBCRXA010000005.1"/>
</dbReference>
<dbReference type="EMBL" id="JAFBEV010000007">
    <property type="protein sequence ID" value="MBM7657599.1"/>
    <property type="molecule type" value="Genomic_DNA"/>
</dbReference>
<gene>
    <name evidence="2" type="ORF">JOC27_001048</name>
</gene>
<dbReference type="PANTHER" id="PTHR43355">
    <property type="entry name" value="FLAVIN REDUCTASE (NADPH)"/>
    <property type="match status" value="1"/>
</dbReference>
<protein>
    <submittedName>
        <fullName evidence="2">NADH-flavin reductase</fullName>
    </submittedName>
</protein>
<dbReference type="Gene3D" id="3.40.50.720">
    <property type="entry name" value="NAD(P)-binding Rossmann-like Domain"/>
    <property type="match status" value="1"/>
</dbReference>
<dbReference type="InterPro" id="IPR051606">
    <property type="entry name" value="Polyketide_Oxido-like"/>
</dbReference>
<reference evidence="2 3" key="1">
    <citation type="submission" date="2021-01" db="EMBL/GenBank/DDBJ databases">
        <title>Genomic Encyclopedia of Type Strains, Phase IV (KMG-IV): sequencing the most valuable type-strain genomes for metagenomic binning, comparative biology and taxonomic classification.</title>
        <authorList>
            <person name="Goeker M."/>
        </authorList>
    </citation>
    <scope>NUCLEOTIDE SEQUENCE [LARGE SCALE GENOMIC DNA]</scope>
    <source>
        <strain evidence="2 3">DSM 100968</strain>
    </source>
</reference>
<dbReference type="InterPro" id="IPR036291">
    <property type="entry name" value="NAD(P)-bd_dom_sf"/>
</dbReference>
<organism evidence="2 3">
    <name type="scientific">Sporolactobacillus spathodeae</name>
    <dbReference type="NCBI Taxonomy" id="1465502"/>
    <lineage>
        <taxon>Bacteria</taxon>
        <taxon>Bacillati</taxon>
        <taxon>Bacillota</taxon>
        <taxon>Bacilli</taxon>
        <taxon>Bacillales</taxon>
        <taxon>Sporolactobacillaceae</taxon>
        <taxon>Sporolactobacillus</taxon>
    </lineage>
</organism>
<dbReference type="Proteomes" id="UP000823201">
    <property type="component" value="Unassembled WGS sequence"/>
</dbReference>